<dbReference type="PANTHER" id="PTHR43673">
    <property type="entry name" value="NAD(P)H NITROREDUCTASE YDGI-RELATED"/>
    <property type="match status" value="1"/>
</dbReference>
<evidence type="ECO:0000259" key="3">
    <source>
        <dbReference type="Pfam" id="PF00881"/>
    </source>
</evidence>
<dbReference type="SUPFAM" id="SSF55469">
    <property type="entry name" value="FMN-dependent nitroreductase-like"/>
    <property type="match status" value="1"/>
</dbReference>
<evidence type="ECO:0000256" key="1">
    <source>
        <dbReference type="ARBA" id="ARBA00007118"/>
    </source>
</evidence>
<feature type="domain" description="Nitroreductase" evidence="3">
    <location>
        <begin position="22"/>
        <end position="79"/>
    </location>
</feature>
<protein>
    <submittedName>
        <fullName evidence="4">Nitroreductase family protein</fullName>
    </submittedName>
</protein>
<accession>A0ABS5PT24</accession>
<dbReference type="Proteomes" id="UP000746471">
    <property type="component" value="Unassembled WGS sequence"/>
</dbReference>
<gene>
    <name evidence="4" type="ORF">KHM83_16665</name>
</gene>
<feature type="domain" description="Nitroreductase" evidence="3">
    <location>
        <begin position="152"/>
        <end position="205"/>
    </location>
</feature>
<sequence>MFAKDLTKKGIVDRDYESVFLGRRCARTLDATHKVSREEIEEIINEAMVATPSAVDSNPYKFLVIDTDEARKKLDDIMWPIDKDRVMQASFSIIPLADRQWIDDYDDVVAALKAEAPQSYEFFSNTCFPIIPGWYEELSSGTGAALDISVTFQAGLVSQSLMIAARAHGLDTGFMDAWHPYPDLNEAFGIDLERYIPQGVLCFGKNAGPVSDSYRRDIKDAVSYL</sequence>
<dbReference type="RefSeq" id="WP_213238184.1">
    <property type="nucleotide sequence ID" value="NZ_JAHBCL010000036.1"/>
</dbReference>
<dbReference type="Gene3D" id="3.40.109.10">
    <property type="entry name" value="NADH Oxidase"/>
    <property type="match status" value="1"/>
</dbReference>
<evidence type="ECO:0000313" key="4">
    <source>
        <dbReference type="EMBL" id="MBS7528324.1"/>
    </source>
</evidence>
<dbReference type="InterPro" id="IPR029479">
    <property type="entry name" value="Nitroreductase"/>
</dbReference>
<proteinExistence type="inferred from homology"/>
<dbReference type="PANTHER" id="PTHR43673:SF10">
    <property type="entry name" value="NADH DEHYDROGENASE_NAD(P)H NITROREDUCTASE XCC3605-RELATED"/>
    <property type="match status" value="1"/>
</dbReference>
<organism evidence="4 5">
    <name type="scientific">Fusibacter paucivorans</name>
    <dbReference type="NCBI Taxonomy" id="76009"/>
    <lineage>
        <taxon>Bacteria</taxon>
        <taxon>Bacillati</taxon>
        <taxon>Bacillota</taxon>
        <taxon>Clostridia</taxon>
        <taxon>Eubacteriales</taxon>
        <taxon>Eubacteriales Family XII. Incertae Sedis</taxon>
        <taxon>Fusibacter</taxon>
    </lineage>
</organism>
<comment type="caution">
    <text evidence="4">The sequence shown here is derived from an EMBL/GenBank/DDBJ whole genome shotgun (WGS) entry which is preliminary data.</text>
</comment>
<dbReference type="EMBL" id="JAHBCL010000036">
    <property type="protein sequence ID" value="MBS7528324.1"/>
    <property type="molecule type" value="Genomic_DNA"/>
</dbReference>
<dbReference type="InterPro" id="IPR000415">
    <property type="entry name" value="Nitroreductase-like"/>
</dbReference>
<evidence type="ECO:0000256" key="2">
    <source>
        <dbReference type="ARBA" id="ARBA00023002"/>
    </source>
</evidence>
<comment type="similarity">
    <text evidence="1">Belongs to the nitroreductase family.</text>
</comment>
<name>A0ABS5PT24_9FIRM</name>
<reference evidence="4 5" key="1">
    <citation type="submission" date="2021-05" db="EMBL/GenBank/DDBJ databases">
        <title>Fusibacter ferrireducens sp. nov., an anaerobic, sulfur- and Fe-reducing bacterium isolated from the mangrove sediment.</title>
        <authorList>
            <person name="Qiu D."/>
        </authorList>
    </citation>
    <scope>NUCLEOTIDE SEQUENCE [LARGE SCALE GENOMIC DNA]</scope>
    <source>
        <strain evidence="4 5">DSM 12116</strain>
    </source>
</reference>
<evidence type="ECO:0000313" key="5">
    <source>
        <dbReference type="Proteomes" id="UP000746471"/>
    </source>
</evidence>
<dbReference type="Pfam" id="PF00881">
    <property type="entry name" value="Nitroreductase"/>
    <property type="match status" value="2"/>
</dbReference>
<keyword evidence="2" id="KW-0560">Oxidoreductase</keyword>
<keyword evidence="5" id="KW-1185">Reference proteome</keyword>